<dbReference type="RefSeq" id="WP_213237823.1">
    <property type="nucleotide sequence ID" value="NZ_JAHBCL010000028.1"/>
</dbReference>
<keyword evidence="1" id="KW-1133">Transmembrane helix</keyword>
<feature type="transmembrane region" description="Helical" evidence="1">
    <location>
        <begin position="37"/>
        <end position="56"/>
    </location>
</feature>
<comment type="caution">
    <text evidence="2">The sequence shown here is derived from an EMBL/GenBank/DDBJ whole genome shotgun (WGS) entry which is preliminary data.</text>
</comment>
<keyword evidence="1" id="KW-0472">Membrane</keyword>
<feature type="transmembrane region" description="Helical" evidence="1">
    <location>
        <begin position="157"/>
        <end position="178"/>
    </location>
</feature>
<evidence type="ECO:0000313" key="3">
    <source>
        <dbReference type="Proteomes" id="UP000746471"/>
    </source>
</evidence>
<dbReference type="NCBIfam" id="TIGR02185">
    <property type="entry name" value="Trep_Strep"/>
    <property type="match status" value="1"/>
</dbReference>
<dbReference type="Pfam" id="PF09605">
    <property type="entry name" value="Trep_Strep"/>
    <property type="match status" value="1"/>
</dbReference>
<gene>
    <name evidence="2" type="ORF">KHM83_14850</name>
</gene>
<proteinExistence type="predicted"/>
<feature type="transmembrane region" description="Helical" evidence="1">
    <location>
        <begin position="63"/>
        <end position="80"/>
    </location>
</feature>
<keyword evidence="3" id="KW-1185">Reference proteome</keyword>
<feature type="transmembrane region" description="Helical" evidence="1">
    <location>
        <begin position="86"/>
        <end position="104"/>
    </location>
</feature>
<accession>A0ABS5PSV5</accession>
<organism evidence="2 3">
    <name type="scientific">Fusibacter paucivorans</name>
    <dbReference type="NCBI Taxonomy" id="76009"/>
    <lineage>
        <taxon>Bacteria</taxon>
        <taxon>Bacillati</taxon>
        <taxon>Bacillota</taxon>
        <taxon>Clostridia</taxon>
        <taxon>Eubacteriales</taxon>
        <taxon>Eubacteriales Family XII. Incertae Sedis</taxon>
        <taxon>Fusibacter</taxon>
    </lineage>
</organism>
<dbReference type="Proteomes" id="UP000746471">
    <property type="component" value="Unassembled WGS sequence"/>
</dbReference>
<dbReference type="InterPro" id="IPR011733">
    <property type="entry name" value="CHP02185_IM"/>
</dbReference>
<feature type="transmembrane region" description="Helical" evidence="1">
    <location>
        <begin position="116"/>
        <end position="137"/>
    </location>
</feature>
<reference evidence="2 3" key="1">
    <citation type="submission" date="2021-05" db="EMBL/GenBank/DDBJ databases">
        <title>Fusibacter ferrireducens sp. nov., an anaerobic, sulfur- and Fe-reducing bacterium isolated from the mangrove sediment.</title>
        <authorList>
            <person name="Qiu D."/>
        </authorList>
    </citation>
    <scope>NUCLEOTIDE SEQUENCE [LARGE SCALE GENOMIC DNA]</scope>
    <source>
        <strain evidence="2 3">DSM 12116</strain>
    </source>
</reference>
<feature type="transmembrane region" description="Helical" evidence="1">
    <location>
        <begin position="12"/>
        <end position="31"/>
    </location>
</feature>
<dbReference type="EMBL" id="JAHBCL010000028">
    <property type="protein sequence ID" value="MBS7527962.1"/>
    <property type="molecule type" value="Genomic_DNA"/>
</dbReference>
<protein>
    <submittedName>
        <fullName evidence="2">MptD family putative ECF transporter S component</fullName>
    </submittedName>
</protein>
<evidence type="ECO:0000256" key="1">
    <source>
        <dbReference type="SAM" id="Phobius"/>
    </source>
</evidence>
<keyword evidence="1" id="KW-0812">Transmembrane</keyword>
<evidence type="ECO:0000313" key="2">
    <source>
        <dbReference type="EMBL" id="MBS7527962.1"/>
    </source>
</evidence>
<sequence>MTSRLHVKDLINVGIFAAVYIIVMMAVVTALGMVPLLYAIAPVFVALICATIYMLFVMRAPKTGAVFVMSVLMAFVFMGASYYASIWVLIVGVVTEVILLNGGYQSLKRVKLSYLIYSLTTVGPYFGVVLMKDVYFAKTEAYYGAEYADALARFLPPWILLPLMGGTIVAAFFGALLGERILKKHFRKAGIV</sequence>
<name>A0ABS5PSV5_9FIRM</name>